<gene>
    <name evidence="12" type="ORF">KIW84_030641</name>
</gene>
<keyword evidence="6" id="KW-0804">Transcription</keyword>
<comment type="similarity">
    <text evidence="2">Belongs to the plant ACBP60 protein family.</text>
</comment>
<evidence type="ECO:0000256" key="4">
    <source>
        <dbReference type="ARBA" id="ARBA00023125"/>
    </source>
</evidence>
<dbReference type="GO" id="GO:0005634">
    <property type="term" value="C:nucleus"/>
    <property type="evidence" value="ECO:0007669"/>
    <property type="project" value="UniProtKB-SubCell"/>
</dbReference>
<dbReference type="Proteomes" id="UP001058974">
    <property type="component" value="Chromosome 3"/>
</dbReference>
<comment type="caution">
    <text evidence="12">The sequence shown here is derived from an EMBL/GenBank/DDBJ whole genome shotgun (WGS) entry which is preliminary data.</text>
</comment>
<proteinExistence type="inferred from homology"/>
<keyword evidence="7" id="KW-0539">Nucleus</keyword>
<evidence type="ECO:0000313" key="12">
    <source>
        <dbReference type="EMBL" id="KAI5424538.1"/>
    </source>
</evidence>
<evidence type="ECO:0000256" key="6">
    <source>
        <dbReference type="ARBA" id="ARBA00023163"/>
    </source>
</evidence>
<dbReference type="GO" id="GO:0005516">
    <property type="term" value="F:calmodulin binding"/>
    <property type="evidence" value="ECO:0007669"/>
    <property type="project" value="InterPro"/>
</dbReference>
<dbReference type="AlphaFoldDB" id="A0A9D5AWH6"/>
<reference evidence="12 13" key="1">
    <citation type="journal article" date="2022" name="Nat. Genet.">
        <title>Improved pea reference genome and pan-genome highlight genomic features and evolutionary characteristics.</title>
        <authorList>
            <person name="Yang T."/>
            <person name="Liu R."/>
            <person name="Luo Y."/>
            <person name="Hu S."/>
            <person name="Wang D."/>
            <person name="Wang C."/>
            <person name="Pandey M.K."/>
            <person name="Ge S."/>
            <person name="Xu Q."/>
            <person name="Li N."/>
            <person name="Li G."/>
            <person name="Huang Y."/>
            <person name="Saxena R.K."/>
            <person name="Ji Y."/>
            <person name="Li M."/>
            <person name="Yan X."/>
            <person name="He Y."/>
            <person name="Liu Y."/>
            <person name="Wang X."/>
            <person name="Xiang C."/>
            <person name="Varshney R.K."/>
            <person name="Ding H."/>
            <person name="Gao S."/>
            <person name="Zong X."/>
        </authorList>
    </citation>
    <scope>NUCLEOTIDE SEQUENCE [LARGE SCALE GENOMIC DNA]</scope>
    <source>
        <strain evidence="12 13">cv. Zhongwan 6</strain>
    </source>
</reference>
<dbReference type="Pfam" id="PF20452">
    <property type="entry name" value="Calmod_bind_C"/>
    <property type="match status" value="1"/>
</dbReference>
<organism evidence="12 13">
    <name type="scientific">Pisum sativum</name>
    <name type="common">Garden pea</name>
    <name type="synonym">Lathyrus oleraceus</name>
    <dbReference type="NCBI Taxonomy" id="3888"/>
    <lineage>
        <taxon>Eukaryota</taxon>
        <taxon>Viridiplantae</taxon>
        <taxon>Streptophyta</taxon>
        <taxon>Embryophyta</taxon>
        <taxon>Tracheophyta</taxon>
        <taxon>Spermatophyta</taxon>
        <taxon>Magnoliopsida</taxon>
        <taxon>eudicotyledons</taxon>
        <taxon>Gunneridae</taxon>
        <taxon>Pentapetalae</taxon>
        <taxon>rosids</taxon>
        <taxon>fabids</taxon>
        <taxon>Fabales</taxon>
        <taxon>Fabaceae</taxon>
        <taxon>Papilionoideae</taxon>
        <taxon>50 kb inversion clade</taxon>
        <taxon>NPAAA clade</taxon>
        <taxon>Hologalegina</taxon>
        <taxon>IRL clade</taxon>
        <taxon>Fabeae</taxon>
        <taxon>Lathyrus</taxon>
    </lineage>
</organism>
<dbReference type="Pfam" id="PF20451">
    <property type="entry name" value="Calmod_bind_M"/>
    <property type="match status" value="1"/>
</dbReference>
<evidence type="ECO:0000256" key="8">
    <source>
        <dbReference type="SAM" id="MobiDB-lite"/>
    </source>
</evidence>
<feature type="region of interest" description="Disordered" evidence="8">
    <location>
        <begin position="1"/>
        <end position="21"/>
    </location>
</feature>
<evidence type="ECO:0000256" key="3">
    <source>
        <dbReference type="ARBA" id="ARBA00023015"/>
    </source>
</evidence>
<dbReference type="InterPro" id="IPR046830">
    <property type="entry name" value="Calmod_bind_M"/>
</dbReference>
<dbReference type="GO" id="GO:0080142">
    <property type="term" value="P:regulation of salicylic acid biosynthetic process"/>
    <property type="evidence" value="ECO:0007669"/>
    <property type="project" value="TreeGrafter"/>
</dbReference>
<dbReference type="InterPro" id="IPR012416">
    <property type="entry name" value="CBP60"/>
</dbReference>
<feature type="domain" description="Calmodulin binding protein central" evidence="10">
    <location>
        <begin position="242"/>
        <end position="306"/>
    </location>
</feature>
<dbReference type="GO" id="GO:0003700">
    <property type="term" value="F:DNA-binding transcription factor activity"/>
    <property type="evidence" value="ECO:0007669"/>
    <property type="project" value="TreeGrafter"/>
</dbReference>
<name>A0A9D5AWH6_PEA</name>
<evidence type="ECO:0000313" key="13">
    <source>
        <dbReference type="Proteomes" id="UP001058974"/>
    </source>
</evidence>
<evidence type="ECO:0008006" key="14">
    <source>
        <dbReference type="Google" id="ProtNLM"/>
    </source>
</evidence>
<keyword evidence="5" id="KW-0010">Activator</keyword>
<dbReference type="EMBL" id="JAMSHJ010000003">
    <property type="protein sequence ID" value="KAI5424538.1"/>
    <property type="molecule type" value="Genomic_DNA"/>
</dbReference>
<evidence type="ECO:0000259" key="10">
    <source>
        <dbReference type="Pfam" id="PF20451"/>
    </source>
</evidence>
<evidence type="ECO:0000256" key="5">
    <source>
        <dbReference type="ARBA" id="ARBA00023159"/>
    </source>
</evidence>
<protein>
    <recommendedName>
        <fullName evidence="14">Calmodulin-binding protein</fullName>
    </recommendedName>
</protein>
<sequence length="517" mass="59271">MVSDNQFRRIPSHGSKRNLGLTKQASNSGLKYVINTLRMNANDSFLMESFIRGVVRDVVERKVQERVFSREKTNEGGKSGVRSLEICFINDDKLPDTTFTKTNIIPKDEPLQVALFDVRSKSIVNEGPFSSMKIEICPIQGEFESCEDDDWSESEFNDNILHERENKEPLLVGDRVVTLKNGVGSISEIMFNDNSRWARKKKFSLGAKAMKNGENIKEGRSRAFRVKDVRGEAYKKHYPPLLMDEVWRLEKIAENGKFRDRLNSNGVHTVKDLLRLLIINESSLHKKFGKIQKKCWSAIIEHARSCVVDEYMLYSYEIIGEPIMLLFNVIYELVGVTFDKQKFYLPDDLTFTPSQKNWVEIVKQDAYKNIENLKAIDEGLLNCITLEARIKSTQEQDLQHIDISAANVNDGMQNVEINVDPVADIREIPENNYGHSTYAISEPDYDVSFDNFDGAEFSTFVDLRNFGMDVSNIEKPKAVWCKIRAVVKWGISVRRVVAAKRNEPLSIYKVYDISSIF</sequence>
<keyword evidence="13" id="KW-1185">Reference proteome</keyword>
<feature type="domain" description="Calmodulin binding protein-like N-terminal" evidence="9">
    <location>
        <begin position="85"/>
        <end position="228"/>
    </location>
</feature>
<evidence type="ECO:0000256" key="1">
    <source>
        <dbReference type="ARBA" id="ARBA00004123"/>
    </source>
</evidence>
<keyword evidence="3" id="KW-0805">Transcription regulation</keyword>
<dbReference type="InterPro" id="IPR046829">
    <property type="entry name" value="Calmod_bind_C"/>
</dbReference>
<feature type="domain" description="Calmodulin binding protein C-terminal" evidence="11">
    <location>
        <begin position="313"/>
        <end position="374"/>
    </location>
</feature>
<evidence type="ECO:0000259" key="11">
    <source>
        <dbReference type="Pfam" id="PF20452"/>
    </source>
</evidence>
<evidence type="ECO:0000256" key="7">
    <source>
        <dbReference type="ARBA" id="ARBA00023242"/>
    </source>
</evidence>
<dbReference type="GO" id="GO:0043565">
    <property type="term" value="F:sequence-specific DNA binding"/>
    <property type="evidence" value="ECO:0007669"/>
    <property type="project" value="TreeGrafter"/>
</dbReference>
<evidence type="ECO:0000259" key="9">
    <source>
        <dbReference type="Pfam" id="PF07887"/>
    </source>
</evidence>
<keyword evidence="4" id="KW-0238">DNA-binding</keyword>
<dbReference type="Gramene" id="Psat03G0064100-T1">
    <property type="protein sequence ID" value="KAI5424538.1"/>
    <property type="gene ID" value="KIW84_030641"/>
</dbReference>
<dbReference type="PANTHER" id="PTHR31713:SF92">
    <property type="entry name" value="CALMODULIN-BINDING PROTEIN"/>
    <property type="match status" value="1"/>
</dbReference>
<evidence type="ECO:0000256" key="2">
    <source>
        <dbReference type="ARBA" id="ARBA00007214"/>
    </source>
</evidence>
<comment type="subcellular location">
    <subcellularLocation>
        <location evidence="1">Nucleus</location>
    </subcellularLocation>
</comment>
<dbReference type="Pfam" id="PF07887">
    <property type="entry name" value="Calmodulin_bind"/>
    <property type="match status" value="1"/>
</dbReference>
<dbReference type="PANTHER" id="PTHR31713">
    <property type="entry name" value="OS02G0177800 PROTEIN"/>
    <property type="match status" value="1"/>
</dbReference>
<dbReference type="InterPro" id="IPR046831">
    <property type="entry name" value="Calmodulin_bind_N"/>
</dbReference>
<accession>A0A9D5AWH6</accession>
<dbReference type="OrthoDB" id="748178at2759"/>